<feature type="transmembrane region" description="Helical" evidence="4">
    <location>
        <begin position="363"/>
        <end position="386"/>
    </location>
</feature>
<protein>
    <submittedName>
        <fullName evidence="6">Putative Major facilitator superfamily protein</fullName>
    </submittedName>
</protein>
<keyword evidence="1 4" id="KW-0812">Transmembrane</keyword>
<feature type="transmembrane region" description="Helical" evidence="4">
    <location>
        <begin position="332"/>
        <end position="351"/>
    </location>
</feature>
<dbReference type="STRING" id="1867952.MTBPR1_200007"/>
<keyword evidence="2 4" id="KW-1133">Transmembrane helix</keyword>
<gene>
    <name evidence="6" type="ORF">MTBPR1_200007</name>
</gene>
<keyword evidence="3 4" id="KW-0472">Membrane</keyword>
<dbReference type="PROSITE" id="PS50850">
    <property type="entry name" value="MFS"/>
    <property type="match status" value="1"/>
</dbReference>
<dbReference type="OrthoDB" id="9797953at2"/>
<dbReference type="GO" id="GO:0022857">
    <property type="term" value="F:transmembrane transporter activity"/>
    <property type="evidence" value="ECO:0007669"/>
    <property type="project" value="InterPro"/>
</dbReference>
<feature type="transmembrane region" description="Helical" evidence="4">
    <location>
        <begin position="137"/>
        <end position="160"/>
    </location>
</feature>
<dbReference type="InterPro" id="IPR010645">
    <property type="entry name" value="MFS_4"/>
</dbReference>
<organism evidence="6 7">
    <name type="scientific">Candidatus Terasakiella magnetica</name>
    <dbReference type="NCBI Taxonomy" id="1867952"/>
    <lineage>
        <taxon>Bacteria</taxon>
        <taxon>Pseudomonadati</taxon>
        <taxon>Pseudomonadota</taxon>
        <taxon>Alphaproteobacteria</taxon>
        <taxon>Rhodospirillales</taxon>
        <taxon>Terasakiellaceae</taxon>
        <taxon>Terasakiella</taxon>
    </lineage>
</organism>
<feature type="transmembrane region" description="Helical" evidence="4">
    <location>
        <begin position="210"/>
        <end position="231"/>
    </location>
</feature>
<evidence type="ECO:0000259" key="5">
    <source>
        <dbReference type="PROSITE" id="PS50850"/>
    </source>
</evidence>
<feature type="transmembrane region" description="Helical" evidence="4">
    <location>
        <begin position="166"/>
        <end position="186"/>
    </location>
</feature>
<feature type="domain" description="Major facilitator superfamily (MFS) profile" evidence="5">
    <location>
        <begin position="7"/>
        <end position="387"/>
    </location>
</feature>
<dbReference type="InterPro" id="IPR036259">
    <property type="entry name" value="MFS_trans_sf"/>
</dbReference>
<name>A0A1C3RGU5_9PROT</name>
<feature type="transmembrane region" description="Helical" evidence="4">
    <location>
        <begin position="243"/>
        <end position="263"/>
    </location>
</feature>
<dbReference type="SUPFAM" id="SSF103473">
    <property type="entry name" value="MFS general substrate transporter"/>
    <property type="match status" value="1"/>
</dbReference>
<keyword evidence="7" id="KW-1185">Reference proteome</keyword>
<feature type="transmembrane region" description="Helical" evidence="4">
    <location>
        <begin position="298"/>
        <end position="320"/>
    </location>
</feature>
<evidence type="ECO:0000256" key="4">
    <source>
        <dbReference type="SAM" id="Phobius"/>
    </source>
</evidence>
<proteinExistence type="predicted"/>
<dbReference type="GO" id="GO:0005886">
    <property type="term" value="C:plasma membrane"/>
    <property type="evidence" value="ECO:0007669"/>
    <property type="project" value="TreeGrafter"/>
</dbReference>
<evidence type="ECO:0000256" key="1">
    <source>
        <dbReference type="ARBA" id="ARBA00022692"/>
    </source>
</evidence>
<dbReference type="EMBL" id="FLYE01000013">
    <property type="protein sequence ID" value="SCA56527.1"/>
    <property type="molecule type" value="Genomic_DNA"/>
</dbReference>
<dbReference type="AlphaFoldDB" id="A0A1C3RGU5"/>
<accession>A0A1C3RGU5</accession>
<dbReference type="Pfam" id="PF06779">
    <property type="entry name" value="MFS_4"/>
    <property type="match status" value="1"/>
</dbReference>
<feature type="transmembrane region" description="Helical" evidence="4">
    <location>
        <begin position="102"/>
        <end position="125"/>
    </location>
</feature>
<evidence type="ECO:0000256" key="3">
    <source>
        <dbReference type="ARBA" id="ARBA00023136"/>
    </source>
</evidence>
<feature type="transmembrane region" description="Helical" evidence="4">
    <location>
        <begin position="275"/>
        <end position="292"/>
    </location>
</feature>
<feature type="transmembrane region" description="Helical" evidence="4">
    <location>
        <begin position="50"/>
        <end position="69"/>
    </location>
</feature>
<dbReference type="Gene3D" id="1.20.1250.20">
    <property type="entry name" value="MFS general substrate transporter like domains"/>
    <property type="match status" value="2"/>
</dbReference>
<sequence length="394" mass="41996">MAQNHPSMKLILLGGFLALIVSMGLGRFFYTPMLPLMQDGMSFSDATGGWIAGINLLGYSLGAIWVSMVKTPSIRWWLNIAGLFLCTGGTFLSGAFDNEIALTIVRFFTGLGSAFVMILSLAFAIEGLDEQQRIRASGIVIAGVGIGLALSGGLTLILKTTLSWQSLWYLGGFICLLMTICAILWLPRPAENHISNNHQTSTAWWKNKPFVLFFTAYFFGGAGYSVSATFLVDLIQGASDLSWLGDSAWIIVGLAAAPSSWLWGRAAARFGGHKTLMTAYVLLGLGVILPVFSAELLFVFLSAFLFGATFSSVVGMSMTVGSHMIPHASTQTMGVLTIAFGLGQMISPIIAGESTRILGGYDGALLMAGAACALGLIFTVMSYASLNRQKKAIT</sequence>
<reference evidence="6 7" key="1">
    <citation type="submission" date="2016-07" db="EMBL/GenBank/DDBJ databases">
        <authorList>
            <person name="Lefevre C.T."/>
        </authorList>
    </citation>
    <scope>NUCLEOTIDE SEQUENCE [LARGE SCALE GENOMIC DNA]</scope>
    <source>
        <strain evidence="6">PR1</strain>
    </source>
</reference>
<dbReference type="InterPro" id="IPR020846">
    <property type="entry name" value="MFS_dom"/>
</dbReference>
<dbReference type="Proteomes" id="UP000231658">
    <property type="component" value="Unassembled WGS sequence"/>
</dbReference>
<dbReference type="RefSeq" id="WP_069188631.1">
    <property type="nucleotide sequence ID" value="NZ_FLYE01000013.1"/>
</dbReference>
<evidence type="ECO:0000256" key="2">
    <source>
        <dbReference type="ARBA" id="ARBA00022989"/>
    </source>
</evidence>
<dbReference type="PANTHER" id="PTHR23537:SF1">
    <property type="entry name" value="SUGAR TRANSPORTER"/>
    <property type="match status" value="1"/>
</dbReference>
<dbReference type="PANTHER" id="PTHR23537">
    <property type="match status" value="1"/>
</dbReference>
<feature type="transmembrane region" description="Helical" evidence="4">
    <location>
        <begin position="76"/>
        <end position="96"/>
    </location>
</feature>
<evidence type="ECO:0000313" key="6">
    <source>
        <dbReference type="EMBL" id="SCA56527.1"/>
    </source>
</evidence>
<evidence type="ECO:0000313" key="7">
    <source>
        <dbReference type="Proteomes" id="UP000231658"/>
    </source>
</evidence>